<evidence type="ECO:0000313" key="2">
    <source>
        <dbReference type="EMBL" id="CAF4627949.1"/>
    </source>
</evidence>
<evidence type="ECO:0000313" key="3">
    <source>
        <dbReference type="Proteomes" id="UP000663866"/>
    </source>
</evidence>
<dbReference type="Gene3D" id="3.30.560.10">
    <property type="entry name" value="Glucose Oxidase, domain 3"/>
    <property type="match status" value="1"/>
</dbReference>
<dbReference type="GO" id="GO:0016614">
    <property type="term" value="F:oxidoreductase activity, acting on CH-OH group of donors"/>
    <property type="evidence" value="ECO:0007669"/>
    <property type="project" value="InterPro"/>
</dbReference>
<dbReference type="Proteomes" id="UP000663866">
    <property type="component" value="Unassembled WGS sequence"/>
</dbReference>
<feature type="non-terminal residue" evidence="2">
    <location>
        <position position="1"/>
    </location>
</feature>
<comment type="caution">
    <text evidence="2">The sequence shown here is derived from an EMBL/GenBank/DDBJ whole genome shotgun (WGS) entry which is preliminary data.</text>
</comment>
<sequence length="101" mass="11338">AWEVNEGVVNWNSETLIPYFDAVEEILRVVYPANDTQGLVDAIFQAARTAGFPYNPSYNHGADMLGMANFVMSINDVGMNMTQQATSMYNRVTSYQKYLQA</sequence>
<dbReference type="InterPro" id="IPR000172">
    <property type="entry name" value="GMC_OxRdtase_N"/>
</dbReference>
<dbReference type="Pfam" id="PF00732">
    <property type="entry name" value="GMC_oxred_N"/>
    <property type="match status" value="1"/>
</dbReference>
<dbReference type="GO" id="GO:0050660">
    <property type="term" value="F:flavin adenine dinucleotide binding"/>
    <property type="evidence" value="ECO:0007669"/>
    <property type="project" value="InterPro"/>
</dbReference>
<proteinExistence type="predicted"/>
<dbReference type="EMBL" id="CAJOBG010079969">
    <property type="protein sequence ID" value="CAF4627949.1"/>
    <property type="molecule type" value="Genomic_DNA"/>
</dbReference>
<keyword evidence="3" id="KW-1185">Reference proteome</keyword>
<accession>A0A821DXG0</accession>
<dbReference type="AlphaFoldDB" id="A0A821DXG0"/>
<gene>
    <name evidence="2" type="ORF">OVN521_LOCUS46133</name>
</gene>
<feature type="domain" description="Glucose-methanol-choline oxidoreductase N-terminal" evidence="1">
    <location>
        <begin position="2"/>
        <end position="55"/>
    </location>
</feature>
<organism evidence="2 3">
    <name type="scientific">Rotaria magnacalcarata</name>
    <dbReference type="NCBI Taxonomy" id="392030"/>
    <lineage>
        <taxon>Eukaryota</taxon>
        <taxon>Metazoa</taxon>
        <taxon>Spiralia</taxon>
        <taxon>Gnathifera</taxon>
        <taxon>Rotifera</taxon>
        <taxon>Eurotatoria</taxon>
        <taxon>Bdelloidea</taxon>
        <taxon>Philodinida</taxon>
        <taxon>Philodinidae</taxon>
        <taxon>Rotaria</taxon>
    </lineage>
</organism>
<name>A0A821DXG0_9BILA</name>
<reference evidence="2" key="1">
    <citation type="submission" date="2021-02" db="EMBL/GenBank/DDBJ databases">
        <authorList>
            <person name="Nowell W R."/>
        </authorList>
    </citation>
    <scope>NUCLEOTIDE SEQUENCE</scope>
</reference>
<protein>
    <recommendedName>
        <fullName evidence="1">Glucose-methanol-choline oxidoreductase N-terminal domain-containing protein</fullName>
    </recommendedName>
</protein>
<feature type="non-terminal residue" evidence="2">
    <location>
        <position position="101"/>
    </location>
</feature>
<evidence type="ECO:0000259" key="1">
    <source>
        <dbReference type="Pfam" id="PF00732"/>
    </source>
</evidence>